<keyword evidence="4 7" id="KW-0067">ATP-binding</keyword>
<proteinExistence type="inferred from homology"/>
<dbReference type="PANTHER" id="PTHR47969">
    <property type="entry name" value="CHROMOSOME-ASSOCIATED KINESIN KIF4A-RELATED"/>
    <property type="match status" value="1"/>
</dbReference>
<dbReference type="GO" id="GO:0007018">
    <property type="term" value="P:microtubule-based movement"/>
    <property type="evidence" value="ECO:0007669"/>
    <property type="project" value="InterPro"/>
</dbReference>
<evidence type="ECO:0000256" key="4">
    <source>
        <dbReference type="ARBA" id="ARBA00022840"/>
    </source>
</evidence>
<keyword evidence="5" id="KW-0175">Coiled coil</keyword>
<dbReference type="GO" id="GO:0051231">
    <property type="term" value="P:spindle elongation"/>
    <property type="evidence" value="ECO:0007669"/>
    <property type="project" value="TreeGrafter"/>
</dbReference>
<dbReference type="GO" id="GO:0005875">
    <property type="term" value="C:microtubule associated complex"/>
    <property type="evidence" value="ECO:0007669"/>
    <property type="project" value="TreeGrafter"/>
</dbReference>
<dbReference type="GO" id="GO:0007052">
    <property type="term" value="P:mitotic spindle organization"/>
    <property type="evidence" value="ECO:0007669"/>
    <property type="project" value="TreeGrafter"/>
</dbReference>
<dbReference type="InterPro" id="IPR001752">
    <property type="entry name" value="Kinesin_motor_dom"/>
</dbReference>
<keyword evidence="7" id="KW-0505">Motor protein</keyword>
<evidence type="ECO:0000259" key="9">
    <source>
        <dbReference type="PROSITE" id="PS50067"/>
    </source>
</evidence>
<reference evidence="10" key="1">
    <citation type="submission" date="2021-06" db="EMBL/GenBank/DDBJ databases">
        <authorList>
            <person name="Kallberg Y."/>
            <person name="Tangrot J."/>
            <person name="Rosling A."/>
        </authorList>
    </citation>
    <scope>NUCLEOTIDE SEQUENCE</scope>
    <source>
        <strain evidence="10">MA453B</strain>
    </source>
</reference>
<comment type="similarity">
    <text evidence="6 7">Belongs to the TRAFAC class myosin-kinesin ATPase superfamily. Kinesin family.</text>
</comment>
<dbReference type="GO" id="GO:0005737">
    <property type="term" value="C:cytoplasm"/>
    <property type="evidence" value="ECO:0007669"/>
    <property type="project" value="UniProtKB-SubCell"/>
</dbReference>
<evidence type="ECO:0000256" key="2">
    <source>
        <dbReference type="ARBA" id="ARBA00022490"/>
    </source>
</evidence>
<keyword evidence="2" id="KW-0963">Cytoplasm</keyword>
<dbReference type="Pfam" id="PF00225">
    <property type="entry name" value="Kinesin"/>
    <property type="match status" value="1"/>
</dbReference>
<keyword evidence="11" id="KW-1185">Reference proteome</keyword>
<dbReference type="GO" id="GO:0005524">
    <property type="term" value="F:ATP binding"/>
    <property type="evidence" value="ECO:0007669"/>
    <property type="project" value="UniProtKB-KW"/>
</dbReference>
<dbReference type="OrthoDB" id="3176171at2759"/>
<comment type="caution">
    <text evidence="10">The sequence shown here is derived from an EMBL/GenBank/DDBJ whole genome shotgun (WGS) entry which is preliminary data.</text>
</comment>
<dbReference type="Proteomes" id="UP000789405">
    <property type="component" value="Unassembled WGS sequence"/>
</dbReference>
<dbReference type="InterPro" id="IPR027640">
    <property type="entry name" value="Kinesin-like_fam"/>
</dbReference>
<dbReference type="PROSITE" id="PS50067">
    <property type="entry name" value="KINESIN_MOTOR_2"/>
    <property type="match status" value="1"/>
</dbReference>
<dbReference type="InterPro" id="IPR019821">
    <property type="entry name" value="Kinesin_motor_CS"/>
</dbReference>
<dbReference type="GO" id="GO:0003777">
    <property type="term" value="F:microtubule motor activity"/>
    <property type="evidence" value="ECO:0007669"/>
    <property type="project" value="InterPro"/>
</dbReference>
<dbReference type="GO" id="GO:0008017">
    <property type="term" value="F:microtubule binding"/>
    <property type="evidence" value="ECO:0007669"/>
    <property type="project" value="InterPro"/>
</dbReference>
<comment type="caution">
    <text evidence="6">Lacks conserved residue(s) required for the propagation of feature annotation.</text>
</comment>
<accession>A0A9N9F0H5</accession>
<evidence type="ECO:0000256" key="3">
    <source>
        <dbReference type="ARBA" id="ARBA00022741"/>
    </source>
</evidence>
<evidence type="ECO:0000313" key="11">
    <source>
        <dbReference type="Proteomes" id="UP000789405"/>
    </source>
</evidence>
<gene>
    <name evidence="10" type="ORF">DERYTH_LOCUS2934</name>
</gene>
<dbReference type="PRINTS" id="PR00380">
    <property type="entry name" value="KINESINHEAVY"/>
</dbReference>
<evidence type="ECO:0000256" key="1">
    <source>
        <dbReference type="ARBA" id="ARBA00004496"/>
    </source>
</evidence>
<organism evidence="10 11">
    <name type="scientific">Dentiscutata erythropus</name>
    <dbReference type="NCBI Taxonomy" id="1348616"/>
    <lineage>
        <taxon>Eukaryota</taxon>
        <taxon>Fungi</taxon>
        <taxon>Fungi incertae sedis</taxon>
        <taxon>Mucoromycota</taxon>
        <taxon>Glomeromycotina</taxon>
        <taxon>Glomeromycetes</taxon>
        <taxon>Diversisporales</taxon>
        <taxon>Gigasporaceae</taxon>
        <taxon>Dentiscutata</taxon>
    </lineage>
</organism>
<protein>
    <recommendedName>
        <fullName evidence="7">Kinesin-like protein</fullName>
    </recommendedName>
</protein>
<name>A0A9N9F0H5_9GLOM</name>
<evidence type="ECO:0000256" key="6">
    <source>
        <dbReference type="PROSITE-ProRule" id="PRU00283"/>
    </source>
</evidence>
<dbReference type="AlphaFoldDB" id="A0A9N9F0H5"/>
<dbReference type="SMART" id="SM00129">
    <property type="entry name" value="KISc"/>
    <property type="match status" value="1"/>
</dbReference>
<evidence type="ECO:0000256" key="5">
    <source>
        <dbReference type="ARBA" id="ARBA00023054"/>
    </source>
</evidence>
<keyword evidence="3 7" id="KW-0547">Nucleotide-binding</keyword>
<sequence>MTSTSVKVALRIRPLSGKETIQGCNECLTLIPDAPQQILIGTDRSFTFDYVFPSDTEQEEVFQDCAISLLDKFIEGQTGSGKTYSMGTALDGSNISADHISEAAGMVPRSIHRLFDDLNDRKSKNPSYQFEVFVTFLELYNEDLVDLLNHQNRDNIKKGKSELMIREDSNGHIYWAGSSYRTVASTDMNMVSSRSHAIFSVILKQTRVENIEDNKENSIPPAENSSKKKKSKTLTSKLVSKFHFVDLAGSERLKRTNAVGDRAKEGIAINGGLLALGNVISALGDESRKATHVPYRDSKLTRLLQDSLGGNR</sequence>
<comment type="subcellular location">
    <subcellularLocation>
        <location evidence="1">Cytoplasm</location>
    </subcellularLocation>
</comment>
<feature type="region of interest" description="Disordered" evidence="8">
    <location>
        <begin position="212"/>
        <end position="232"/>
    </location>
</feature>
<feature type="domain" description="Kinesin motor" evidence="9">
    <location>
        <begin position="5"/>
        <end position="312"/>
    </location>
</feature>
<evidence type="ECO:0000256" key="8">
    <source>
        <dbReference type="SAM" id="MobiDB-lite"/>
    </source>
</evidence>
<dbReference type="Gene3D" id="3.40.850.10">
    <property type="entry name" value="Kinesin motor domain"/>
    <property type="match status" value="2"/>
</dbReference>
<dbReference type="InterPro" id="IPR036961">
    <property type="entry name" value="Kinesin_motor_dom_sf"/>
</dbReference>
<dbReference type="SUPFAM" id="SSF52540">
    <property type="entry name" value="P-loop containing nucleoside triphosphate hydrolases"/>
    <property type="match status" value="1"/>
</dbReference>
<dbReference type="GO" id="GO:0005874">
    <property type="term" value="C:microtubule"/>
    <property type="evidence" value="ECO:0007669"/>
    <property type="project" value="UniProtKB-KW"/>
</dbReference>
<evidence type="ECO:0000313" key="10">
    <source>
        <dbReference type="EMBL" id="CAG8501680.1"/>
    </source>
</evidence>
<dbReference type="PANTHER" id="PTHR47969:SF15">
    <property type="entry name" value="CHROMOSOME-ASSOCIATED KINESIN KIF4A-RELATED"/>
    <property type="match status" value="1"/>
</dbReference>
<evidence type="ECO:0000256" key="7">
    <source>
        <dbReference type="RuleBase" id="RU000394"/>
    </source>
</evidence>
<dbReference type="InterPro" id="IPR027417">
    <property type="entry name" value="P-loop_NTPase"/>
</dbReference>
<keyword evidence="7" id="KW-0493">Microtubule</keyword>
<dbReference type="EMBL" id="CAJVPY010000976">
    <property type="protein sequence ID" value="CAG8501680.1"/>
    <property type="molecule type" value="Genomic_DNA"/>
</dbReference>
<dbReference type="PROSITE" id="PS00411">
    <property type="entry name" value="KINESIN_MOTOR_1"/>
    <property type="match status" value="1"/>
</dbReference>